<keyword evidence="2" id="KW-1185">Reference proteome</keyword>
<dbReference type="NCBIfam" id="TIGR01641">
    <property type="entry name" value="phageSPP1_gp7"/>
    <property type="match status" value="1"/>
</dbReference>
<gene>
    <name evidence="1" type="ORF">BV394_01995</name>
</gene>
<accession>A0A1U7DFI4</accession>
<protein>
    <submittedName>
        <fullName evidence="1">Uncharacterized protein</fullName>
    </submittedName>
</protein>
<dbReference type="InterPro" id="IPR017029">
    <property type="entry name" value="Phage_head_put"/>
</dbReference>
<evidence type="ECO:0000313" key="2">
    <source>
        <dbReference type="Proteomes" id="UP000187266"/>
    </source>
</evidence>
<reference evidence="1 2" key="1">
    <citation type="submission" date="2017-01" db="EMBL/GenBank/DDBJ databases">
        <title>Genomic analysis of Xuhuaishuia manganoxidans DY6-4.</title>
        <authorList>
            <person name="Wang X."/>
        </authorList>
    </citation>
    <scope>NUCLEOTIDE SEQUENCE [LARGE SCALE GENOMIC DNA]</scope>
    <source>
        <strain evidence="1 2">DY6-4</strain>
    </source>
</reference>
<dbReference type="EMBL" id="CP019124">
    <property type="protein sequence ID" value="APX88653.1"/>
    <property type="molecule type" value="Genomic_DNA"/>
</dbReference>
<proteinExistence type="predicted"/>
<dbReference type="Proteomes" id="UP000187266">
    <property type="component" value="Chromosome"/>
</dbReference>
<dbReference type="Pfam" id="PF04233">
    <property type="entry name" value="Phage_Mu_F"/>
    <property type="match status" value="1"/>
</dbReference>
<name>A0A1U7DFI4_9RHOB</name>
<dbReference type="PIRSF" id="PIRSF034565">
    <property type="entry name" value="UCP034565"/>
    <property type="match status" value="1"/>
</dbReference>
<dbReference type="InterPro" id="IPR006528">
    <property type="entry name" value="Phage_head_morphogenesis_dom"/>
</dbReference>
<organism evidence="1 2">
    <name type="scientific">Brevirhabdus pacifica</name>
    <dbReference type="NCBI Taxonomy" id="1267768"/>
    <lineage>
        <taxon>Bacteria</taxon>
        <taxon>Pseudomonadati</taxon>
        <taxon>Pseudomonadota</taxon>
        <taxon>Alphaproteobacteria</taxon>
        <taxon>Rhodobacterales</taxon>
        <taxon>Paracoccaceae</taxon>
        <taxon>Brevirhabdus</taxon>
    </lineage>
</organism>
<sequence>MSLNDDIADAQIAHSIGLQRLSTATVRKIVARLRRSEGRILARLARDDLSALSRARQERLLKDLEAILETVKADTLGRLTIDLEALAEYEVEYQLDLFENVAPVRLDFVRPPSSQIVAVVNSRPFQGRFLREWFDEIETGAYRRLRNTIRGGIVEGRTTDQMIREIRGTAAQGYKDGILNRTRRDVEVVVRTAVAHTAQAARTDLYARNSALIKAVQWTSTLDGRTSAICRARDNKVFPVDSGPRPPAHPSCRSSVVPVLKSWREMGLKGLPESTRASMNGQVPADQTYSTWLRKQSVAFQNEVLGVKKATLFRRGSVDLDRFVDRAGNELTLDELRKRESEAWTKAGLNS</sequence>
<evidence type="ECO:0000313" key="1">
    <source>
        <dbReference type="EMBL" id="APX88653.1"/>
    </source>
</evidence>
<dbReference type="STRING" id="1267768.BV394_01995"/>
<dbReference type="AlphaFoldDB" id="A0A1U7DFI4"/>
<accession>A0A2M9DGV0</accession>
<dbReference type="OrthoDB" id="8614104at2"/>